<dbReference type="InterPro" id="IPR029064">
    <property type="entry name" value="Ribosomal_eL30-like_sf"/>
</dbReference>
<evidence type="ECO:0000256" key="3">
    <source>
        <dbReference type="SAM" id="MobiDB-lite"/>
    </source>
</evidence>
<dbReference type="InterPro" id="IPR029028">
    <property type="entry name" value="Alpha/beta_knot_MTases"/>
</dbReference>
<dbReference type="InterPro" id="IPR051259">
    <property type="entry name" value="rRNA_Methyltransferase"/>
</dbReference>
<evidence type="ECO:0000313" key="5">
    <source>
        <dbReference type="EMBL" id="MDR7328787.1"/>
    </source>
</evidence>
<dbReference type="SUPFAM" id="SSF55315">
    <property type="entry name" value="L30e-like"/>
    <property type="match status" value="1"/>
</dbReference>
<feature type="region of interest" description="Disordered" evidence="3">
    <location>
        <begin position="1"/>
        <end position="32"/>
    </location>
</feature>
<dbReference type="InterPro" id="IPR029026">
    <property type="entry name" value="tRNA_m1G_MTases_N"/>
</dbReference>
<dbReference type="Pfam" id="PF00588">
    <property type="entry name" value="SpoU_methylase"/>
    <property type="match status" value="1"/>
</dbReference>
<evidence type="ECO:0000256" key="1">
    <source>
        <dbReference type="ARBA" id="ARBA00022603"/>
    </source>
</evidence>
<keyword evidence="6" id="KW-1185">Reference proteome</keyword>
<dbReference type="SUPFAM" id="SSF75217">
    <property type="entry name" value="alpha/beta knot"/>
    <property type="match status" value="1"/>
</dbReference>
<protein>
    <submittedName>
        <fullName evidence="5">tRNA G18 (Ribose-2'-O)-methylase SpoU</fullName>
    </submittedName>
</protein>
<feature type="compositionally biased region" description="Basic and acidic residues" evidence="3">
    <location>
        <begin position="10"/>
        <end position="27"/>
    </location>
</feature>
<dbReference type="CDD" id="cd18095">
    <property type="entry name" value="SpoU-like_rRNA-MTase"/>
    <property type="match status" value="1"/>
</dbReference>
<reference evidence="5" key="1">
    <citation type="submission" date="2023-07" db="EMBL/GenBank/DDBJ databases">
        <title>Sequencing the genomes of 1000 actinobacteria strains.</title>
        <authorList>
            <person name="Klenk H.-P."/>
        </authorList>
    </citation>
    <scope>NUCLEOTIDE SEQUENCE</scope>
    <source>
        <strain evidence="5">DSM 107476</strain>
    </source>
</reference>
<name>A0ABU1ZV34_9CORY</name>
<keyword evidence="2" id="KW-0808">Transferase</keyword>
<dbReference type="Proteomes" id="UP001180840">
    <property type="component" value="Unassembled WGS sequence"/>
</dbReference>
<evidence type="ECO:0000256" key="2">
    <source>
        <dbReference type="ARBA" id="ARBA00022679"/>
    </source>
</evidence>
<organism evidence="5 6">
    <name type="scientific">Corynebacterium guangdongense</name>
    <dbReference type="NCBI Taxonomy" id="1783348"/>
    <lineage>
        <taxon>Bacteria</taxon>
        <taxon>Bacillati</taxon>
        <taxon>Actinomycetota</taxon>
        <taxon>Actinomycetes</taxon>
        <taxon>Mycobacteriales</taxon>
        <taxon>Corynebacteriaceae</taxon>
        <taxon>Corynebacterium</taxon>
    </lineage>
</organism>
<dbReference type="Gene3D" id="3.40.1280.10">
    <property type="match status" value="1"/>
</dbReference>
<keyword evidence="1" id="KW-0489">Methyltransferase</keyword>
<accession>A0ABU1ZV34</accession>
<evidence type="ECO:0000259" key="4">
    <source>
        <dbReference type="Pfam" id="PF00588"/>
    </source>
</evidence>
<feature type="domain" description="tRNA/rRNA methyltransferase SpoU type" evidence="4">
    <location>
        <begin position="123"/>
        <end position="272"/>
    </location>
</feature>
<dbReference type="PANTHER" id="PTHR43191">
    <property type="entry name" value="RRNA METHYLTRANSFERASE 3"/>
    <property type="match status" value="1"/>
</dbReference>
<dbReference type="Gene3D" id="3.30.1330.30">
    <property type="match status" value="1"/>
</dbReference>
<dbReference type="EMBL" id="JAVDXZ010000001">
    <property type="protein sequence ID" value="MDR7328787.1"/>
    <property type="molecule type" value="Genomic_DNA"/>
</dbReference>
<proteinExistence type="predicted"/>
<dbReference type="RefSeq" id="WP_290197782.1">
    <property type="nucleotide sequence ID" value="NZ_CP047654.1"/>
</dbReference>
<sequence>MQRTQITDPADPRLDDVRDLNHSDNRPDLPGGRGLVVAEGPLVVSRLLESRFPARALVGFPAKLDSFLAEHGDLVPGDLPVYEVSRELLAEVAGFDMHRGLLATADRVPELGVAEAIAGARTVCVLEGVGDHENIGAIFRNAAGLSVDAILFGSGAADPLYRRSVRVSMGHVLRTPFAHLEGTYTTWQRSLQELRDAGFRLVSMTPSGDQSLAQALVDAEGRPWDKVALLVGAEGPGLTEHAMRATDARAVIPMAPGTDSLNVATSAAIGFYERLRALN</sequence>
<comment type="caution">
    <text evidence="5">The sequence shown here is derived from an EMBL/GenBank/DDBJ whole genome shotgun (WGS) entry which is preliminary data.</text>
</comment>
<dbReference type="InterPro" id="IPR001537">
    <property type="entry name" value="SpoU_MeTrfase"/>
</dbReference>
<gene>
    <name evidence="5" type="ORF">J2S39_000463</name>
</gene>
<dbReference type="PANTHER" id="PTHR43191:SF12">
    <property type="entry name" value="RRNA METHYLASE"/>
    <property type="match status" value="1"/>
</dbReference>
<evidence type="ECO:0000313" key="6">
    <source>
        <dbReference type="Proteomes" id="UP001180840"/>
    </source>
</evidence>